<dbReference type="InterPro" id="IPR006076">
    <property type="entry name" value="FAD-dep_OxRdtase"/>
</dbReference>
<dbReference type="PANTHER" id="PTHR13847:SF193">
    <property type="entry name" value="PYRUVATE DEHYDROGENASE PHOSPHATASE REGULATORY SUBUNIT, MITOCHONDRIAL"/>
    <property type="match status" value="1"/>
</dbReference>
<dbReference type="Proteomes" id="UP000004810">
    <property type="component" value="Unassembled WGS sequence"/>
</dbReference>
<proteinExistence type="predicted"/>
<organism evidence="2">
    <name type="scientific">Wuchereria bancrofti</name>
    <dbReference type="NCBI Taxonomy" id="6293"/>
    <lineage>
        <taxon>Eukaryota</taxon>
        <taxon>Metazoa</taxon>
        <taxon>Ecdysozoa</taxon>
        <taxon>Nematoda</taxon>
        <taxon>Chromadorea</taxon>
        <taxon>Rhabditida</taxon>
        <taxon>Spirurina</taxon>
        <taxon>Spiruromorpha</taxon>
        <taxon>Filarioidea</taxon>
        <taxon>Onchocercidae</taxon>
        <taxon>Wuchereria</taxon>
    </lineage>
</organism>
<comment type="caution">
    <text evidence="2">The sequence shown here is derived from an EMBL/GenBank/DDBJ whole genome shotgun (WGS) entry which is preliminary data.</text>
</comment>
<dbReference type="Pfam" id="PF01266">
    <property type="entry name" value="DAO"/>
    <property type="match status" value="1"/>
</dbReference>
<reference evidence="2" key="1">
    <citation type="submission" date="2012-08" db="EMBL/GenBank/DDBJ databases">
        <title>The Genome Sequence of Wuchereria bancrofti.</title>
        <authorList>
            <consortium name="The Broad Institute Genome Sequencing Platform"/>
            <consortium name="Broad Institute Genome Sequencing Center for Infectious Disease"/>
            <person name="Nutman T.B."/>
            <person name="Fink D.L."/>
            <person name="Russ C."/>
            <person name="Young S."/>
            <person name="Zeng Q."/>
            <person name="Koehrsen M."/>
            <person name="Alvarado L."/>
            <person name="Berlin A."/>
            <person name="Borenstein D."/>
            <person name="Chapman S.B."/>
            <person name="Chen Z."/>
            <person name="Engels R."/>
            <person name="Freedman E."/>
            <person name="Gellesch M."/>
            <person name="Goldberg J."/>
            <person name="Griggs A."/>
            <person name="Gujja S."/>
            <person name="Heilman E.R."/>
            <person name="Heiman D."/>
            <person name="Hepburn T."/>
            <person name="Howarth C."/>
            <person name="Jen D."/>
            <person name="Larson L."/>
            <person name="Lewis B."/>
            <person name="Mehta T."/>
            <person name="Park D."/>
            <person name="Pearson M."/>
            <person name="Richards J."/>
            <person name="Roberts A."/>
            <person name="Saif S."/>
            <person name="Shea T."/>
            <person name="Shenoy N."/>
            <person name="Sisk P."/>
            <person name="Stolte C."/>
            <person name="Sykes S."/>
            <person name="Walk T."/>
            <person name="White J."/>
            <person name="Yandava C."/>
            <person name="Haas B."/>
            <person name="Henn M.R."/>
            <person name="Nusbaum C."/>
            <person name="Birren B."/>
        </authorList>
    </citation>
    <scope>NUCLEOTIDE SEQUENCE</scope>
</reference>
<sequence length="83" mass="8875">NETHVVDVVVGGGGIAGTSIAYHLAKRGKVVALLERNRVGQYGATSVSAGLVTAPLHWQDPAKQYMAKHSLNLYANLRQTSNF</sequence>
<feature type="non-terminal residue" evidence="2">
    <location>
        <position position="83"/>
    </location>
</feature>
<dbReference type="InterPro" id="IPR036188">
    <property type="entry name" value="FAD/NAD-bd_sf"/>
</dbReference>
<name>J9E471_WUCBA</name>
<accession>J9E471</accession>
<dbReference type="EMBL" id="ADBV01008375">
    <property type="protein sequence ID" value="EJW76963.1"/>
    <property type="molecule type" value="Genomic_DNA"/>
</dbReference>
<evidence type="ECO:0000313" key="2">
    <source>
        <dbReference type="EMBL" id="EJW76963.1"/>
    </source>
</evidence>
<feature type="domain" description="FAD dependent oxidoreductase" evidence="1">
    <location>
        <begin position="7"/>
        <end position="80"/>
    </location>
</feature>
<gene>
    <name evidence="2" type="ORF">WUBG_12131</name>
</gene>
<dbReference type="PANTHER" id="PTHR13847">
    <property type="entry name" value="SARCOSINE DEHYDROGENASE-RELATED"/>
    <property type="match status" value="1"/>
</dbReference>
<dbReference type="GO" id="GO:0005759">
    <property type="term" value="C:mitochondrial matrix"/>
    <property type="evidence" value="ECO:0007669"/>
    <property type="project" value="TreeGrafter"/>
</dbReference>
<evidence type="ECO:0000259" key="1">
    <source>
        <dbReference type="Pfam" id="PF01266"/>
    </source>
</evidence>
<dbReference type="SUPFAM" id="SSF51905">
    <property type="entry name" value="FAD/NAD(P)-binding domain"/>
    <property type="match status" value="1"/>
</dbReference>
<feature type="non-terminal residue" evidence="2">
    <location>
        <position position="1"/>
    </location>
</feature>
<dbReference type="Gene3D" id="3.50.50.60">
    <property type="entry name" value="FAD/NAD(P)-binding domain"/>
    <property type="match status" value="1"/>
</dbReference>
<dbReference type="AlphaFoldDB" id="J9E471"/>
<protein>
    <recommendedName>
        <fullName evidence="1">FAD dependent oxidoreductase domain-containing protein</fullName>
    </recommendedName>
</protein>